<evidence type="ECO:0000256" key="2">
    <source>
        <dbReference type="ARBA" id="ARBA00007200"/>
    </source>
</evidence>
<dbReference type="GO" id="GO:0005509">
    <property type="term" value="F:calcium ion binding"/>
    <property type="evidence" value="ECO:0007669"/>
    <property type="project" value="InterPro"/>
</dbReference>
<dbReference type="GO" id="GO:0050982">
    <property type="term" value="P:detection of mechanical stimulus"/>
    <property type="evidence" value="ECO:0007669"/>
    <property type="project" value="TreeGrafter"/>
</dbReference>
<evidence type="ECO:0000256" key="6">
    <source>
        <dbReference type="ARBA" id="ARBA00023136"/>
    </source>
</evidence>
<evidence type="ECO:0000256" key="10">
    <source>
        <dbReference type="PROSITE-ProRule" id="PRU00152"/>
    </source>
</evidence>
<feature type="compositionally biased region" description="Basic and acidic residues" evidence="11">
    <location>
        <begin position="1257"/>
        <end position="1280"/>
    </location>
</feature>
<dbReference type="Proteomes" id="UP001163046">
    <property type="component" value="Unassembled WGS sequence"/>
</dbReference>
<dbReference type="Gene3D" id="1.10.287.70">
    <property type="match status" value="1"/>
</dbReference>
<evidence type="ECO:0000256" key="5">
    <source>
        <dbReference type="ARBA" id="ARBA00022989"/>
    </source>
</evidence>
<dbReference type="PANTHER" id="PTHR10877">
    <property type="entry name" value="POLYCYSTIN FAMILY MEMBER"/>
    <property type="match status" value="1"/>
</dbReference>
<feature type="domain" description="PLAT" evidence="13">
    <location>
        <begin position="294"/>
        <end position="413"/>
    </location>
</feature>
<feature type="transmembrane region" description="Helical" evidence="12">
    <location>
        <begin position="1018"/>
        <end position="1035"/>
    </location>
</feature>
<dbReference type="InterPro" id="IPR051223">
    <property type="entry name" value="Polycystin"/>
</dbReference>
<comment type="similarity">
    <text evidence="2">Belongs to the polycystin family.</text>
</comment>
<dbReference type="Gene3D" id="2.60.220.50">
    <property type="match status" value="1"/>
</dbReference>
<dbReference type="GO" id="GO:0005262">
    <property type="term" value="F:calcium channel activity"/>
    <property type="evidence" value="ECO:0007669"/>
    <property type="project" value="TreeGrafter"/>
</dbReference>
<evidence type="ECO:0000256" key="3">
    <source>
        <dbReference type="ARBA" id="ARBA00022692"/>
    </source>
</evidence>
<keyword evidence="5 12" id="KW-1133">Transmembrane helix</keyword>
<dbReference type="InterPro" id="IPR046338">
    <property type="entry name" value="GAIN_dom_sf"/>
</dbReference>
<dbReference type="PROSITE" id="PS50095">
    <property type="entry name" value="PLAT"/>
    <property type="match status" value="1"/>
</dbReference>
<sequence>MEVKLSNLSKPLGLHIPNRHRKDLEPKKQPRHLFLQSGFIQYHTLVIPSTEHLVSLEVATIEGRQLAVYFGHEFKPTANNYSFVVNLPDVSSCQTRKLFNCTDDVHAVKLIGYDSGLYYVGVTLAAPVARVRRSCRDTGRRRKRSCVEVKDPPTTPPPTPMIVTPQYDARTDVNYTFSVTMGTCLYWSEEEEKWSSRGCKVGSESEPGRVHCLCTHLTSFGGDFFVAPNPIDFEKVWAEFGRLGETGNYVVLATVCSMLGFYLVGLMFARRSDKEDELKVVAEFHLSDPQNGEHTYSISIQTGAWRNSGTTANVGMVLYGEDRVSKPVIFACDHLQRIFFARGSVNTFTLSLEKSLGSLFKLNVWHDNSGDSPSWFLLEIVIEEVQTKEKWHFIANRWLAVEKGLGEIELELRASSKDDLLEFKNVLQSRTQKAVGDSHLWISLFTKPPHNQFTRCQRLSCCLSIIFCAMVTGAMFYRFGTKATDTFYIGPLKLSWTEIKIGIQSGLVAIPVNFLIVTIFRNIKQSGDQTASSGRFPHFFIYIGWSLCISSILASAAFTVFYSLSWGAEISNQWLVSMTFSFFQDVLFIQPIKVLFIVCLLSMIIRKPLGHDEVHGSQCLPEPNSALIGNGEKEARILEMEELENARRQRKKEVKAFRAIVEIFFFVIFLVLFMVVCYGNRDSVRYSLTKSVQDIFKDFSKVNDTPSLWNWMRTTFVPGLFNTSWYNGELFDYDEGFISNRENFLVGMPRLRQVRIIPEEKCDVQNSVEVEGLVFPRCLPFYSLNNEDTTPYNKPGWIPVKNVSSFVSSTAELDSLCPKPWQYITAYDMKAKPIRGTIASYVGGGYVANLGYNSESALDVIKSLEENHWIDDKTAAVLFECTLFEPSTSLFSVMKYLYERFPTGGIITSSTVKTITVYLPHGSNSYRSFYQVSQVLLALVIIGFAIMEIMKAFRGVHTYLKQFWSWIDICLIVFSASGIGIMLYKEKFTREYVRNVRANPFDNWSADQIMFWSEIEDYLLSVVMFVVTIKSLRLIRFNRHIYQMRMTLRDSLTPLYSFAAMVAVVILAFASFGLLSFGSSVLNYSSIPLAVRTLLQMVIGGKSSYYQLKVAADGFLGPLFLFVYLMTAMAILVNTFIAILIESYTTSREETAKDADELDYVELVQYIWSCLKSSINSCYNFYEFLRLSGCRRKSTRKYQANGTHISRPPEFEHYAPRLASMDSLQEIQYPRLSLAEELLSKVQSHLKRLSEELCEENSDRDSDLETDLERSQSDSEHEYNSDCSSFLEGNLYNLPPPSSLGCDDNFPWRWAASDISETPL</sequence>
<feature type="transmembrane region" description="Helical" evidence="12">
    <location>
        <begin position="459"/>
        <end position="479"/>
    </location>
</feature>
<feature type="domain" description="GAIN-B" evidence="14">
    <location>
        <begin position="43"/>
        <end position="234"/>
    </location>
</feature>
<dbReference type="Pfam" id="PF20519">
    <property type="entry name" value="Polycystin_dom"/>
    <property type="match status" value="1"/>
</dbReference>
<feature type="transmembrane region" description="Helical" evidence="12">
    <location>
        <begin position="963"/>
        <end position="984"/>
    </location>
</feature>
<gene>
    <name evidence="15" type="ORF">OS493_012642</name>
</gene>
<dbReference type="Pfam" id="PF08016">
    <property type="entry name" value="PKD_channel"/>
    <property type="match status" value="1"/>
</dbReference>
<dbReference type="InterPro" id="IPR000203">
    <property type="entry name" value="GPS"/>
</dbReference>
<keyword evidence="3 12" id="KW-0812">Transmembrane</keyword>
<keyword evidence="7" id="KW-1015">Disulfide bond</keyword>
<evidence type="ECO:0000313" key="16">
    <source>
        <dbReference type="Proteomes" id="UP001163046"/>
    </source>
</evidence>
<evidence type="ECO:0000259" key="13">
    <source>
        <dbReference type="PROSITE" id="PS50095"/>
    </source>
</evidence>
<evidence type="ECO:0000256" key="7">
    <source>
        <dbReference type="ARBA" id="ARBA00023157"/>
    </source>
</evidence>
<comment type="subcellular location">
    <subcellularLocation>
        <location evidence="1">Membrane</location>
        <topology evidence="1">Multi-pass membrane protein</topology>
    </subcellularLocation>
</comment>
<organism evidence="15 16">
    <name type="scientific">Desmophyllum pertusum</name>
    <dbReference type="NCBI Taxonomy" id="174260"/>
    <lineage>
        <taxon>Eukaryota</taxon>
        <taxon>Metazoa</taxon>
        <taxon>Cnidaria</taxon>
        <taxon>Anthozoa</taxon>
        <taxon>Hexacorallia</taxon>
        <taxon>Scleractinia</taxon>
        <taxon>Caryophylliina</taxon>
        <taxon>Caryophylliidae</taxon>
        <taxon>Desmophyllum</taxon>
    </lineage>
</organism>
<dbReference type="FunFam" id="2.60.220.50:FF:000044">
    <property type="entry name" value="Predicted protein"/>
    <property type="match status" value="1"/>
</dbReference>
<dbReference type="Pfam" id="PF01477">
    <property type="entry name" value="PLAT"/>
    <property type="match status" value="1"/>
</dbReference>
<dbReference type="SUPFAM" id="SSF49723">
    <property type="entry name" value="Lipase/lipooxygenase domain (PLAT/LH2 domain)"/>
    <property type="match status" value="1"/>
</dbReference>
<evidence type="ECO:0000256" key="8">
    <source>
        <dbReference type="ARBA" id="ARBA00023180"/>
    </source>
</evidence>
<keyword evidence="6 12" id="KW-0472">Membrane</keyword>
<feature type="transmembrane region" description="Helical" evidence="12">
    <location>
        <begin position="929"/>
        <end position="951"/>
    </location>
</feature>
<dbReference type="PRINTS" id="PR01433">
    <property type="entry name" value="POLYCYSTIN2"/>
</dbReference>
<protein>
    <recommendedName>
        <fullName evidence="17">Polycystic kidney disease protein 1-like 2</fullName>
    </recommendedName>
</protein>
<dbReference type="InterPro" id="IPR057244">
    <property type="entry name" value="GAIN_B"/>
</dbReference>
<dbReference type="Gene3D" id="2.60.60.20">
    <property type="entry name" value="PLAT/LH2 domain"/>
    <property type="match status" value="1"/>
</dbReference>
<feature type="disulfide bond" evidence="9">
    <location>
        <begin position="762"/>
        <end position="778"/>
    </location>
</feature>
<comment type="caution">
    <text evidence="15">The sequence shown here is derived from an EMBL/GenBank/DDBJ whole genome shotgun (WGS) entry which is preliminary data.</text>
</comment>
<dbReference type="InterPro" id="IPR046791">
    <property type="entry name" value="Polycystin_dom"/>
</dbReference>
<keyword evidence="8" id="KW-0325">Glycoprotein</keyword>
<evidence type="ECO:0000313" key="15">
    <source>
        <dbReference type="EMBL" id="KAJ7379884.1"/>
    </source>
</evidence>
<feature type="transmembrane region" description="Helical" evidence="12">
    <location>
        <begin position="582"/>
        <end position="605"/>
    </location>
</feature>
<dbReference type="PANTHER" id="PTHR10877:SF150">
    <property type="entry name" value="REJ DOMAIN-CONTAINING PROTEIN"/>
    <property type="match status" value="1"/>
</dbReference>
<feature type="transmembrane region" description="Helical" evidence="12">
    <location>
        <begin position="540"/>
        <end position="562"/>
    </location>
</feature>
<feature type="transmembrane region" description="Helical" evidence="12">
    <location>
        <begin position="1055"/>
        <end position="1075"/>
    </location>
</feature>
<accession>A0A9W9ZH29</accession>
<dbReference type="SMART" id="SM00303">
    <property type="entry name" value="GPS"/>
    <property type="match status" value="1"/>
</dbReference>
<evidence type="ECO:0000256" key="9">
    <source>
        <dbReference type="PIRSR" id="PIRSR603915-2"/>
    </source>
</evidence>
<feature type="transmembrane region" description="Helical" evidence="12">
    <location>
        <begin position="249"/>
        <end position="269"/>
    </location>
</feature>
<keyword evidence="4" id="KW-0732">Signal</keyword>
<dbReference type="InterPro" id="IPR036392">
    <property type="entry name" value="PLAT/LH2_dom_sf"/>
</dbReference>
<feature type="transmembrane region" description="Helical" evidence="12">
    <location>
        <begin position="1119"/>
        <end position="1141"/>
    </location>
</feature>
<feature type="transmembrane region" description="Helical" evidence="12">
    <location>
        <begin position="656"/>
        <end position="676"/>
    </location>
</feature>
<dbReference type="OrthoDB" id="444119at2759"/>
<evidence type="ECO:0000256" key="11">
    <source>
        <dbReference type="SAM" id="MobiDB-lite"/>
    </source>
</evidence>
<dbReference type="Pfam" id="PF01825">
    <property type="entry name" value="GPS"/>
    <property type="match status" value="1"/>
</dbReference>
<dbReference type="InterPro" id="IPR003915">
    <property type="entry name" value="PKD_2"/>
</dbReference>
<dbReference type="GO" id="GO:0016020">
    <property type="term" value="C:membrane"/>
    <property type="evidence" value="ECO:0007669"/>
    <property type="project" value="UniProtKB-SubCell"/>
</dbReference>
<dbReference type="InterPro" id="IPR001024">
    <property type="entry name" value="PLAT/LH2_dom"/>
</dbReference>
<keyword evidence="16" id="KW-1185">Reference proteome</keyword>
<dbReference type="InterPro" id="IPR013122">
    <property type="entry name" value="PKD1_2_channel"/>
</dbReference>
<reference evidence="15" key="1">
    <citation type="submission" date="2023-01" db="EMBL/GenBank/DDBJ databases">
        <title>Genome assembly of the deep-sea coral Lophelia pertusa.</title>
        <authorList>
            <person name="Herrera S."/>
            <person name="Cordes E."/>
        </authorList>
    </citation>
    <scope>NUCLEOTIDE SEQUENCE</scope>
    <source>
        <strain evidence="15">USNM1676648</strain>
        <tissue evidence="15">Polyp</tissue>
    </source>
</reference>
<evidence type="ECO:0000256" key="1">
    <source>
        <dbReference type="ARBA" id="ARBA00004141"/>
    </source>
</evidence>
<evidence type="ECO:0000259" key="14">
    <source>
        <dbReference type="PROSITE" id="PS50221"/>
    </source>
</evidence>
<feature type="transmembrane region" description="Helical" evidence="12">
    <location>
        <begin position="499"/>
        <end position="520"/>
    </location>
</feature>
<evidence type="ECO:0000256" key="12">
    <source>
        <dbReference type="SAM" id="Phobius"/>
    </source>
</evidence>
<dbReference type="EMBL" id="MU826355">
    <property type="protein sequence ID" value="KAJ7379884.1"/>
    <property type="molecule type" value="Genomic_DNA"/>
</dbReference>
<dbReference type="SMART" id="SM00308">
    <property type="entry name" value="LH2"/>
    <property type="match status" value="1"/>
</dbReference>
<comment type="caution">
    <text evidence="10">Lacks conserved residue(s) required for the propagation of feature annotation.</text>
</comment>
<dbReference type="PROSITE" id="PS50221">
    <property type="entry name" value="GAIN_B"/>
    <property type="match status" value="1"/>
</dbReference>
<proteinExistence type="inferred from homology"/>
<evidence type="ECO:0000256" key="4">
    <source>
        <dbReference type="ARBA" id="ARBA00022729"/>
    </source>
</evidence>
<name>A0A9W9ZH29_9CNID</name>
<feature type="region of interest" description="Disordered" evidence="11">
    <location>
        <begin position="1253"/>
        <end position="1282"/>
    </location>
</feature>
<evidence type="ECO:0008006" key="17">
    <source>
        <dbReference type="Google" id="ProtNLM"/>
    </source>
</evidence>